<gene>
    <name evidence="1" type="ORF">BK007_05995</name>
    <name evidence="2" type="ORF">BK009_07495</name>
</gene>
<accession>A0A2H4VR04</accession>
<dbReference type="Proteomes" id="UP000232631">
    <property type="component" value="Chromosome"/>
</dbReference>
<evidence type="ECO:0000313" key="2">
    <source>
        <dbReference type="EMBL" id="AUB60535.1"/>
    </source>
</evidence>
<dbReference type="OrthoDB" id="82308at2157"/>
<proteinExistence type="predicted"/>
<evidence type="ECO:0000313" key="3">
    <source>
        <dbReference type="Proteomes" id="UP000232631"/>
    </source>
</evidence>
<organism evidence="1 4">
    <name type="scientific">Methanobacterium subterraneum</name>
    <dbReference type="NCBI Taxonomy" id="59277"/>
    <lineage>
        <taxon>Archaea</taxon>
        <taxon>Methanobacteriati</taxon>
        <taxon>Methanobacteriota</taxon>
        <taxon>Methanomada group</taxon>
        <taxon>Methanobacteria</taxon>
        <taxon>Methanobacteriales</taxon>
        <taxon>Methanobacteriaceae</taxon>
        <taxon>Methanobacterium</taxon>
    </lineage>
</organism>
<evidence type="ECO:0000313" key="4">
    <source>
        <dbReference type="Proteomes" id="UP000232806"/>
    </source>
</evidence>
<dbReference type="RefSeq" id="WP_100905581.1">
    <property type="nucleotide sequence ID" value="NZ_CP017766.1"/>
</dbReference>
<protein>
    <submittedName>
        <fullName evidence="1">Uncharacterized protein</fullName>
    </submittedName>
</protein>
<reference evidence="3 4" key="1">
    <citation type="submission" date="2016-10" db="EMBL/GenBank/DDBJ databases">
        <title>Comparative genomics between deep and shallow subseafloor isolates.</title>
        <authorList>
            <person name="Ishii S."/>
            <person name="Miller J.R."/>
            <person name="Sutton G."/>
            <person name="Suzuki S."/>
            <person name="Methe B."/>
            <person name="Inagaki F."/>
            <person name="Imachi H."/>
        </authorList>
    </citation>
    <scope>NUCLEOTIDE SEQUENCE [LARGE SCALE GENOMIC DNA]</scope>
    <source>
        <strain evidence="2 3">A8p</strain>
        <strain evidence="1 4">MO-MB1</strain>
    </source>
</reference>
<dbReference type="AlphaFoldDB" id="A0A2H4VBZ3"/>
<sequence>MKIYTTPMCQEVVRLAGVSKYTVKQDHDFTGADLAIVLSETETNYPNIKIKLNTFKQIYESIDLISNTLKTEKLDMGEWGDDYSLHVSRERVVMDERKKIKVKVYSNFIREIVDDMGFSVVKEKPDFIVFPDYMKDGQNDDLMDEIKFMGSRVVEIPSHKKAPLNPLERAQMRYKILESELCTKP</sequence>
<dbReference type="EMBL" id="CP017768">
    <property type="protein sequence ID" value="AUB60535.1"/>
    <property type="molecule type" value="Genomic_DNA"/>
</dbReference>
<dbReference type="EMBL" id="CP017766">
    <property type="protein sequence ID" value="AUB55603.1"/>
    <property type="molecule type" value="Genomic_DNA"/>
</dbReference>
<accession>A0A2H4VBZ3</accession>
<evidence type="ECO:0000313" key="1">
    <source>
        <dbReference type="EMBL" id="AUB55603.1"/>
    </source>
</evidence>
<dbReference type="KEGG" id="msub:BK009_07495"/>
<dbReference type="Proteomes" id="UP000232806">
    <property type="component" value="Chromosome"/>
</dbReference>
<dbReference type="GeneID" id="35122986"/>
<name>A0A2H4VBZ3_9EURY</name>
<keyword evidence="3" id="KW-1185">Reference proteome</keyword>